<reference evidence="8 9" key="1">
    <citation type="journal article" date="2012" name="J. Bacteriol.">
        <title>Draft Genome Sequence of the Purple Photosynthetic Bacterium Phaeospirillum molischianum DSM120, a Particularly Versatile Bacterium.</title>
        <authorList>
            <person name="Duquesne K."/>
            <person name="Prima V."/>
            <person name="Ji B."/>
            <person name="Rouy Z."/>
            <person name="Medigue C."/>
            <person name="Talla E."/>
            <person name="Sturgis J.N."/>
        </authorList>
    </citation>
    <scope>NUCLEOTIDE SEQUENCE [LARGE SCALE GENOMIC DNA]</scope>
    <source>
        <strain evidence="9">DSM120</strain>
    </source>
</reference>
<dbReference type="InterPro" id="IPR007730">
    <property type="entry name" value="SPOR-like_dom"/>
</dbReference>
<evidence type="ECO:0000256" key="6">
    <source>
        <dbReference type="SAM" id="MobiDB-lite"/>
    </source>
</evidence>
<dbReference type="EMBL" id="CAHP01000054">
    <property type="protein sequence ID" value="CCG43145.1"/>
    <property type="molecule type" value="Genomic_DNA"/>
</dbReference>
<dbReference type="GO" id="GO:0000270">
    <property type="term" value="P:peptidoglycan metabolic process"/>
    <property type="evidence" value="ECO:0007669"/>
    <property type="project" value="UniProtKB-UniRule"/>
</dbReference>
<feature type="region of interest" description="Disordered" evidence="6">
    <location>
        <begin position="183"/>
        <end position="234"/>
    </location>
</feature>
<gene>
    <name evidence="4" type="primary">rlpA</name>
    <name evidence="8" type="ORF">PHAMO_580051</name>
</gene>
<dbReference type="eggNOG" id="COG3087">
    <property type="taxonomic scope" value="Bacteria"/>
</dbReference>
<evidence type="ECO:0000256" key="4">
    <source>
        <dbReference type="HAMAP-Rule" id="MF_02071"/>
    </source>
</evidence>
<comment type="caution">
    <text evidence="8">The sequence shown here is derived from an EMBL/GenBank/DDBJ whole genome shotgun (WGS) entry which is preliminary data.</text>
</comment>
<dbReference type="EC" id="4.2.2.-" evidence="4"/>
<organism evidence="8 9">
    <name type="scientific">Magnetospirillum molischianum DSM 120</name>
    <dbReference type="NCBI Taxonomy" id="1150626"/>
    <lineage>
        <taxon>Bacteria</taxon>
        <taxon>Pseudomonadati</taxon>
        <taxon>Pseudomonadota</taxon>
        <taxon>Alphaproteobacteria</taxon>
        <taxon>Rhodospirillales</taxon>
        <taxon>Rhodospirillaceae</taxon>
        <taxon>Magnetospirillum</taxon>
    </lineage>
</organism>
<dbReference type="STRING" id="1150626.PHAMO_580051"/>
<feature type="domain" description="SPOR" evidence="7">
    <location>
        <begin position="252"/>
        <end position="330"/>
    </location>
</feature>
<dbReference type="InterPro" id="IPR036908">
    <property type="entry name" value="RlpA-like_sf"/>
</dbReference>
<keyword evidence="9" id="KW-1185">Reference proteome</keyword>
<evidence type="ECO:0000256" key="3">
    <source>
        <dbReference type="ARBA" id="ARBA00023316"/>
    </source>
</evidence>
<dbReference type="PANTHER" id="PTHR34183">
    <property type="entry name" value="ENDOLYTIC PEPTIDOGLYCAN TRANSGLYCOSYLASE RLPA"/>
    <property type="match status" value="1"/>
</dbReference>
<keyword evidence="3 4" id="KW-0961">Cell wall biogenesis/degradation</keyword>
<dbReference type="GO" id="GO:0008932">
    <property type="term" value="F:lytic endotransglycosylase activity"/>
    <property type="evidence" value="ECO:0007669"/>
    <property type="project" value="UniProtKB-UniRule"/>
</dbReference>
<dbReference type="GO" id="GO:0009279">
    <property type="term" value="C:cell outer membrane"/>
    <property type="evidence" value="ECO:0007669"/>
    <property type="project" value="TreeGrafter"/>
</dbReference>
<keyword evidence="2 4" id="KW-0456">Lyase</keyword>
<evidence type="ECO:0000256" key="2">
    <source>
        <dbReference type="ARBA" id="ARBA00023239"/>
    </source>
</evidence>
<keyword evidence="1" id="KW-0732">Signal</keyword>
<evidence type="ECO:0000256" key="5">
    <source>
        <dbReference type="RuleBase" id="RU003495"/>
    </source>
</evidence>
<keyword evidence="8" id="KW-0449">Lipoprotein</keyword>
<evidence type="ECO:0000256" key="1">
    <source>
        <dbReference type="ARBA" id="ARBA00022729"/>
    </source>
</evidence>
<proteinExistence type="inferred from homology"/>
<comment type="similarity">
    <text evidence="4 5">Belongs to the RlpA family.</text>
</comment>
<dbReference type="SUPFAM" id="SSF110997">
    <property type="entry name" value="Sporulation related repeat"/>
    <property type="match status" value="1"/>
</dbReference>
<dbReference type="InterPro" id="IPR009009">
    <property type="entry name" value="RlpA-like_DPBB"/>
</dbReference>
<dbReference type="InterPro" id="IPR036680">
    <property type="entry name" value="SPOR-like_sf"/>
</dbReference>
<dbReference type="InterPro" id="IPR034718">
    <property type="entry name" value="RlpA"/>
</dbReference>
<sequence length="330" mass="34914">MALGNDQMMCNARQASLLALLIASGAILGGCAESGHSAKSSWSSGDSPAISSSAVQNYKVGKPYQVAGVWYYPQEDFDYDETGIASWYGPDFHAKLTANGEVFDQNAVSAAHKTLQLPCVARVTNLENGRSIILRINDRGPFVNGRIIDLSRKSAQLLGMEGKGTAKVRVEVLNEESRVLAGKLKPDSSGTEPKVASAAPRGSVVAETLPPPPGITARPVDQPATPAAPPPSRREAAVAEADLSNQVVNTVPVHPTSLYVQAGSFGRHDNALRLSARLSNVGKPQIQQATVQGRTVYRVRIGPISNVDEADRMLDAVVAVGQTDARVVVD</sequence>
<dbReference type="AlphaFoldDB" id="H8FXQ7"/>
<dbReference type="Gene3D" id="2.40.40.10">
    <property type="entry name" value="RlpA-like domain"/>
    <property type="match status" value="1"/>
</dbReference>
<dbReference type="GO" id="GO:0042834">
    <property type="term" value="F:peptidoglycan binding"/>
    <property type="evidence" value="ECO:0007669"/>
    <property type="project" value="InterPro"/>
</dbReference>
<dbReference type="Gene3D" id="3.30.70.1070">
    <property type="entry name" value="Sporulation related repeat"/>
    <property type="match status" value="1"/>
</dbReference>
<evidence type="ECO:0000313" key="9">
    <source>
        <dbReference type="Proteomes" id="UP000004169"/>
    </source>
</evidence>
<comment type="function">
    <text evidence="4">Lytic transglycosylase with a strong preference for naked glycan strands that lack stem peptides.</text>
</comment>
<dbReference type="PANTHER" id="PTHR34183:SF1">
    <property type="entry name" value="ENDOLYTIC PEPTIDOGLYCAN TRANSGLYCOSYLASE RLPA"/>
    <property type="match status" value="1"/>
</dbReference>
<evidence type="ECO:0000313" key="8">
    <source>
        <dbReference type="EMBL" id="CCG43145.1"/>
    </source>
</evidence>
<protein>
    <recommendedName>
        <fullName evidence="4">Endolytic peptidoglycan transglycosylase RlpA</fullName>
        <ecNumber evidence="4">4.2.2.-</ecNumber>
    </recommendedName>
</protein>
<dbReference type="Pfam" id="PF05036">
    <property type="entry name" value="SPOR"/>
    <property type="match status" value="1"/>
</dbReference>
<accession>H8FXQ7</accession>
<dbReference type="PROSITE" id="PS51724">
    <property type="entry name" value="SPOR"/>
    <property type="match status" value="1"/>
</dbReference>
<evidence type="ECO:0000259" key="7">
    <source>
        <dbReference type="PROSITE" id="PS51724"/>
    </source>
</evidence>
<dbReference type="GO" id="GO:0071555">
    <property type="term" value="P:cell wall organization"/>
    <property type="evidence" value="ECO:0007669"/>
    <property type="project" value="UniProtKB-KW"/>
</dbReference>
<dbReference type="Pfam" id="PF03330">
    <property type="entry name" value="DPBB_1"/>
    <property type="match status" value="1"/>
</dbReference>
<dbReference type="NCBIfam" id="TIGR00413">
    <property type="entry name" value="rlpA"/>
    <property type="match status" value="1"/>
</dbReference>
<dbReference type="InterPro" id="IPR012997">
    <property type="entry name" value="RplA"/>
</dbReference>
<dbReference type="SUPFAM" id="SSF50685">
    <property type="entry name" value="Barwin-like endoglucanases"/>
    <property type="match status" value="1"/>
</dbReference>
<dbReference type="eggNOG" id="COG0797">
    <property type="taxonomic scope" value="Bacteria"/>
</dbReference>
<dbReference type="CDD" id="cd22268">
    <property type="entry name" value="DPBB_RlpA-like"/>
    <property type="match status" value="1"/>
</dbReference>
<dbReference type="HAMAP" id="MF_02071">
    <property type="entry name" value="RlpA"/>
    <property type="match status" value="1"/>
</dbReference>
<name>H8FXQ7_MAGML</name>
<dbReference type="Proteomes" id="UP000004169">
    <property type="component" value="Unassembled WGS sequence"/>
</dbReference>